<evidence type="ECO:0000256" key="2">
    <source>
        <dbReference type="ARBA" id="ARBA00012489"/>
    </source>
</evidence>
<evidence type="ECO:0000259" key="6">
    <source>
        <dbReference type="PROSITE" id="PS51700"/>
    </source>
</evidence>
<organism evidence="7 8">
    <name type="scientific">Entomortierella parvispora</name>
    <dbReference type="NCBI Taxonomy" id="205924"/>
    <lineage>
        <taxon>Eukaryota</taxon>
        <taxon>Fungi</taxon>
        <taxon>Fungi incertae sedis</taxon>
        <taxon>Mucoromycota</taxon>
        <taxon>Mortierellomycotina</taxon>
        <taxon>Mortierellomycetes</taxon>
        <taxon>Mortierellales</taxon>
        <taxon>Mortierellaceae</taxon>
        <taxon>Entomortierella</taxon>
    </lineage>
</organism>
<feature type="compositionally biased region" description="Polar residues" evidence="5">
    <location>
        <begin position="163"/>
        <end position="176"/>
    </location>
</feature>
<gene>
    <name evidence="7" type="ORF">EMPS_09806</name>
</gene>
<dbReference type="OrthoDB" id="10255632at2759"/>
<feature type="region of interest" description="Disordered" evidence="5">
    <location>
        <begin position="70"/>
        <end position="179"/>
    </location>
</feature>
<dbReference type="PANTHER" id="PTHR12792:SF0">
    <property type="entry name" value="SEPARIN"/>
    <property type="match status" value="1"/>
</dbReference>
<dbReference type="GO" id="GO:0072686">
    <property type="term" value="C:mitotic spindle"/>
    <property type="evidence" value="ECO:0007669"/>
    <property type="project" value="TreeGrafter"/>
</dbReference>
<dbReference type="GO" id="GO:0006508">
    <property type="term" value="P:proteolysis"/>
    <property type="evidence" value="ECO:0007669"/>
    <property type="project" value="InterPro"/>
</dbReference>
<dbReference type="GO" id="GO:0044732">
    <property type="term" value="C:mitotic spindle pole body"/>
    <property type="evidence" value="ECO:0007669"/>
    <property type="project" value="TreeGrafter"/>
</dbReference>
<keyword evidence="3" id="KW-0378">Hydrolase</keyword>
<evidence type="ECO:0000256" key="1">
    <source>
        <dbReference type="ARBA" id="ARBA00000451"/>
    </source>
</evidence>
<keyword evidence="8" id="KW-1185">Reference proteome</keyword>
<dbReference type="PANTHER" id="PTHR12792">
    <property type="entry name" value="EXTRA SPINDLE POLES 1-RELATED"/>
    <property type="match status" value="1"/>
</dbReference>
<evidence type="ECO:0000256" key="3">
    <source>
        <dbReference type="ARBA" id="ARBA00022801"/>
    </source>
</evidence>
<dbReference type="GO" id="GO:0005737">
    <property type="term" value="C:cytoplasm"/>
    <property type="evidence" value="ECO:0007669"/>
    <property type="project" value="TreeGrafter"/>
</dbReference>
<dbReference type="Proteomes" id="UP000827284">
    <property type="component" value="Unassembled WGS sequence"/>
</dbReference>
<feature type="region of interest" description="Disordered" evidence="5">
    <location>
        <begin position="532"/>
        <end position="573"/>
    </location>
</feature>
<feature type="compositionally biased region" description="Polar residues" evidence="5">
    <location>
        <begin position="141"/>
        <end position="155"/>
    </location>
</feature>
<dbReference type="GO" id="GO:0004197">
    <property type="term" value="F:cysteine-type endopeptidase activity"/>
    <property type="evidence" value="ECO:0007669"/>
    <property type="project" value="InterPro"/>
</dbReference>
<feature type="region of interest" description="Disordered" evidence="5">
    <location>
        <begin position="1355"/>
        <end position="1387"/>
    </location>
</feature>
<feature type="domain" description="Peptidase C50" evidence="6">
    <location>
        <begin position="2314"/>
        <end position="2409"/>
    </location>
</feature>
<dbReference type="PROSITE" id="PS51700">
    <property type="entry name" value="SEPARIN"/>
    <property type="match status" value="1"/>
</dbReference>
<protein>
    <recommendedName>
        <fullName evidence="2">separase</fullName>
        <ecNumber evidence="2">3.4.22.49</ecNumber>
    </recommendedName>
</protein>
<name>A0A9P3HJI5_9FUNG</name>
<evidence type="ECO:0000313" key="7">
    <source>
        <dbReference type="EMBL" id="GJJ77447.1"/>
    </source>
</evidence>
<feature type="compositionally biased region" description="Polar residues" evidence="5">
    <location>
        <begin position="115"/>
        <end position="129"/>
    </location>
</feature>
<feature type="compositionally biased region" description="Polar residues" evidence="5">
    <location>
        <begin position="545"/>
        <end position="573"/>
    </location>
</feature>
<dbReference type="GO" id="GO:0005634">
    <property type="term" value="C:nucleus"/>
    <property type="evidence" value="ECO:0007669"/>
    <property type="project" value="InterPro"/>
</dbReference>
<proteinExistence type="predicted"/>
<evidence type="ECO:0000313" key="8">
    <source>
        <dbReference type="Proteomes" id="UP000827284"/>
    </source>
</evidence>
<feature type="compositionally biased region" description="Basic and acidic residues" evidence="5">
    <location>
        <begin position="1369"/>
        <end position="1387"/>
    </location>
</feature>
<comment type="caution">
    <text evidence="7">The sequence shown here is derived from an EMBL/GenBank/DDBJ whole genome shotgun (WGS) entry which is preliminary data.</text>
</comment>
<dbReference type="Pfam" id="PF03568">
    <property type="entry name" value="Separin_C"/>
    <property type="match status" value="1"/>
</dbReference>
<keyword evidence="4" id="KW-0159">Chromosome partition</keyword>
<dbReference type="InterPro" id="IPR005314">
    <property type="entry name" value="Peptidase_C50"/>
</dbReference>
<reference evidence="7" key="1">
    <citation type="submission" date="2021-11" db="EMBL/GenBank/DDBJ databases">
        <authorList>
            <person name="Herlambang A."/>
            <person name="Guo Y."/>
            <person name="Takashima Y."/>
            <person name="Nishizawa T."/>
        </authorList>
    </citation>
    <scope>NUCLEOTIDE SEQUENCE</scope>
    <source>
        <strain evidence="7">E1425</strain>
    </source>
</reference>
<feature type="region of interest" description="Disordered" evidence="5">
    <location>
        <begin position="1264"/>
        <end position="1290"/>
    </location>
</feature>
<evidence type="ECO:0000256" key="4">
    <source>
        <dbReference type="ARBA" id="ARBA00022829"/>
    </source>
</evidence>
<accession>A0A9P3HJI5</accession>
<feature type="compositionally biased region" description="Basic and acidic residues" evidence="5">
    <location>
        <begin position="1264"/>
        <end position="1273"/>
    </location>
</feature>
<dbReference type="EMBL" id="BQFW01000013">
    <property type="protein sequence ID" value="GJJ77447.1"/>
    <property type="molecule type" value="Genomic_DNA"/>
</dbReference>
<evidence type="ECO:0000256" key="5">
    <source>
        <dbReference type="SAM" id="MobiDB-lite"/>
    </source>
</evidence>
<feature type="compositionally biased region" description="Low complexity" evidence="5">
    <location>
        <begin position="71"/>
        <end position="86"/>
    </location>
</feature>
<reference evidence="7" key="2">
    <citation type="journal article" date="2022" name="Microbiol. Resour. Announc.">
        <title>Whole-Genome Sequence of Entomortierella parvispora E1425, a Mucoromycotan Fungus Associated with Burkholderiaceae-Related Endosymbiotic Bacteria.</title>
        <authorList>
            <person name="Herlambang A."/>
            <person name="Guo Y."/>
            <person name="Takashima Y."/>
            <person name="Narisawa K."/>
            <person name="Ohta H."/>
            <person name="Nishizawa T."/>
        </authorList>
    </citation>
    <scope>NUCLEOTIDE SEQUENCE</scope>
    <source>
        <strain evidence="7">E1425</strain>
    </source>
</reference>
<feature type="compositionally biased region" description="Basic and acidic residues" evidence="5">
    <location>
        <begin position="532"/>
        <end position="542"/>
    </location>
</feature>
<comment type="catalytic activity">
    <reaction evidence="1">
        <text>All bonds known to be hydrolyzed by this endopeptidase have arginine in P1 and an acidic residue in P4. P6 is often occupied by an acidic residue or by a hydroxy-amino-acid residue, the phosphorylation of which enhances cleavage.</text>
        <dbReference type="EC" id="3.4.22.49"/>
    </reaction>
</comment>
<dbReference type="EC" id="3.4.22.49" evidence="2"/>
<dbReference type="GO" id="GO:0051307">
    <property type="term" value="P:meiotic chromosome separation"/>
    <property type="evidence" value="ECO:0007669"/>
    <property type="project" value="TreeGrafter"/>
</dbReference>
<dbReference type="InterPro" id="IPR030397">
    <property type="entry name" value="SEPARIN_core_dom"/>
</dbReference>
<sequence>MATQRDPLDVIIDSLADPRHYHDNLVEDVKRLLDPNRQERGDSSSRGKQIKRLVNMCMSTLTQWSKVHENAASAPPTTKTPSPEKSVQTTSATKAASVDAGATKIAARPRVARATSRTDQALPAPSTSAVLAKIRLAPRTRGSSGSDRATMNFTGSKKALASRPSSSASTQGNLTQKQKDLGVASSAGLSTEAPSPNVPQLPCYDHIPKLVEISFLAVGTLEAMDDSVSTGLFDIEKARSNLITKTIEIGMKKRAFEELGFLRDRLLQSAQIIWGEADLVAKDEEVKNNVRRGQRGSVGEDLDSPITAYRDLLRFPFPHALKSGNPKLSEVARSASCADPVQTFVLLVLALHNNAVRCWIDARNGALAHYLHEMMQQRDSPLDWCMYLAKIQPQAAHRPLDALFRLLFIAAGKVVEANRSSEGHRQAFLLRILAMRYFATFSNASGIINGTVWEKLLRCGVECDKETKDDKNPQDGAVIVQEYTSIFEFIRGQWRVDLKNPCFQSWCDHFAYLARKTKDITAAQFVQSIRSPQDDCDMKDPEPLLNNSSSEYSRNLPTSTISVSAPSPPSSLGDNVVPVDAQASEKVVACLDEAVKTLRKYEECLQDWLSQSRTASELETCVENTKTVLTSLEQSLSAFPKEQIALATLQNIARIFRSMDTLRTIGSKGMDSYEKIACSKAVASRDDLCPTSQSQIGATKYVQLLQSIEPVLELLSDVTAGLWRQGHTSYLSWYTSDPKSCPSPVKLSGARVDALLLLFRLLSHLTLRPRYVAPSNILTLLDSAVVIAKEMGDYESLPYISNAMYNYGGSLFKAGNQIAAIGPLEFSISAYRDWICKDDPHDKAATSDDRPQSGDQVKARTALANRYEVLGVCFLAVDKPNRAVESFNAGLCVLPLKELRLVDGLTLDDMRNPTTLIAKLLNRRARAILTKEGSRFESVVTSAPTFMDKMAQPCMPLFYRGAIQEFECGLLSILGIKASRIGQRNQEQIEILTHLRKHVFVGGRALAHPVRRARVLIQLAALSQANPDRTIQQEAMGYVDEAIDILKERDLKADSELVHVLNHNLAMAYTWYGILDRNRDDGLRRKSKPFQIALKLWEIILSEVECFYSVQDANVPDHRAKVEKVLVKIPDPEFLYEHLQMLADCLGVIDYKIMQVQIHWLMLRLCNGVLPVSEATCLDAARIYSRMAQGYLALGYTGKAKAALGHSRRILDEIRRISERPTALESEVGVTWSLSRSLYLMAIGRRAEGVEVFNYARKDMSEFERRAASEHQSGKTNTSDRNSKGGLLSRKADMMARKTLALAEASLARSRLLHGEGNVSEAILDAIRAVRQLSSIIATVSAAVEAAHRDKDIIAHQPMENPFLDPEEPTDRTKQHSEDESQSETRKLRQGLENLASLRYQWPVFRLLVDAYHQLASLYLIQGCAREAQYFREEGKHIALLSKAGKSVDQFTLDHVEFCIREHEWQESELLLKELILKEQETASGTSKALVWEIQDAKVRMVQGDLRMAMGVNDLAVKDYFKTDGVLTHLMDKKFISALEELVIREPQTPREKKMVQIYDRRPVSANLNLSRIRSDIGLPLLSSMTPDQGDLECLALSEMKASLGYRMGLLMGEMGEPGAMDMVEKARKQDPVALTSAEYHTAMAKLLMMYLKDLMSVHVVYHMLPESVLSVGLLEKTPIPSASMHASRAFLFPDAQDLSPSVRMTKTARRRSARQAALLSPVANGLRESSGVEVAQSSDKFLEVIYEAKSHLKQAYRLSLDTNPPHVVADICTWQSQLDLMESSILLETKSLGGPWAAAINAAFNLEMAKAITQRREMRGLIKHKLNPALSRGDQSWPQDICPSKLLKAPTTGLHRPDNFGGHILQKPRPLNMRLLKASDSAELMDLDMSEVDETNFDILEVGMKPSDLQTRRGKREFLSRHDALRPSTSKGNERPLLEILDDAYARDASLEERRGGFQEEVVDIIPSNWVVVSMSMDVENDCLLVTRLRAKAMPIVIRLPLNRIMLRESDESNLGLNNPNGGDSVHYLSFKEAYDELQDILKESQETLSVTSSVSGNGKQHESTQNPELTLQEKAEWWSRRQHLNDRLRQLLDSMEDQWLCGLKGLIQSHNTPAQEKNLWAFKSSLEAIMFEAVKTQSSSDFHLEINIDLCAVFLNLGDKPSLTEIKDIIYLLMDAYLLKGTACSSPDSSPMQSSVEYTEGKFEWIASRIDEAIRQYWEVEAAAHNGGFDDGAHVILILDKHLQVFPWESCPVLRDEAVSRMPSIWMLRDRILQQRHAIGSSMGGSQWQRQIDMDPTALTLSVPWKDVEVDPKKTFYVLNPGGDLKNTEAEFKEYVESQQGWEGVIGREPMSLECERGLSQHELYVYFGHSGGEQYIRSQQIRGVGNCAVALLLGCSSGSLKGKGEFDPSGSVIHYLLAGSPTLVANLWDVTDRDLDRFSKSMFTLWGLDSNRDGRATNEVEQARSSSLSAANSTIAGGIVADVPMQGPLRLSLVEAVKGARDTCRLKYLVGAASVVYGIPCFLKAGQ</sequence>